<sequence>MFRPFLLCLRQHQVPVSLREYLAFLEGLSRGLCLYDSEAFYYFARSALVKNEAHIDRFDKAFSATFQGLEMLSLDDVLTAFDLPEEWLTALAEATLSPQEKAMMEGAGSFEELMNTLRARLAEQKDRHQGGSKWIGTAGRSPFGAYGYNPEGVRIGQDRSRERRAVKVWDKREFRDFDDGLDLGTRNMKIALRRLRQWVREGTTTELDLPNTIRASADAGYIDVKTRPERRNGVKLLLFLDVGGSMDDHITLVDELFSALKTEFRQFRHFYFHNCLYEYVWTENRRRFTERLSTWDILHQYGSDYRCIFVGDAAMSPYEIAVAGGANEHWNDEPGQIWLERARQQWPRHIWLNPAPQSLWARTHSTQMIRQIFENQMYPLTLDGISQGVKALS</sequence>
<accession>A0ABZ1DXW0</accession>
<proteinExistence type="predicted"/>
<dbReference type="RefSeq" id="WP_406720820.1">
    <property type="nucleotide sequence ID" value="NZ_CP135443.1"/>
</dbReference>
<name>A0ABZ1DXW0_9RHOB</name>
<dbReference type="Pfam" id="PF05762">
    <property type="entry name" value="VWA_CoxE"/>
    <property type="match status" value="1"/>
</dbReference>
<organism evidence="1 2">
    <name type="scientific">Thioclava litoralis</name>
    <dbReference type="NCBI Taxonomy" id="3076557"/>
    <lineage>
        <taxon>Bacteria</taxon>
        <taxon>Pseudomonadati</taxon>
        <taxon>Pseudomonadota</taxon>
        <taxon>Alphaproteobacteria</taxon>
        <taxon>Rhodobacterales</taxon>
        <taxon>Paracoccaceae</taxon>
        <taxon>Thioclava</taxon>
    </lineage>
</organism>
<dbReference type="InterPro" id="IPR008912">
    <property type="entry name" value="Uncharacterised_CoxE"/>
</dbReference>
<dbReference type="Proteomes" id="UP001623290">
    <property type="component" value="Chromosome"/>
</dbReference>
<evidence type="ECO:0000313" key="1">
    <source>
        <dbReference type="EMBL" id="WRY33621.1"/>
    </source>
</evidence>
<evidence type="ECO:0000313" key="2">
    <source>
        <dbReference type="Proteomes" id="UP001623290"/>
    </source>
</evidence>
<dbReference type="PANTHER" id="PTHR39338">
    <property type="entry name" value="BLL5662 PROTEIN-RELATED"/>
    <property type="match status" value="1"/>
</dbReference>
<dbReference type="EMBL" id="CP135443">
    <property type="protein sequence ID" value="WRY33621.1"/>
    <property type="molecule type" value="Genomic_DNA"/>
</dbReference>
<reference evidence="1 2" key="1">
    <citation type="submission" date="2023-09" db="EMBL/GenBank/DDBJ databases">
        <title>Thioclava shenzhenensis sp. nov., a multidrug resistant bacteria-antagonizing species isolated from coastal seawater.</title>
        <authorList>
            <person name="Long M."/>
        </authorList>
    </citation>
    <scope>NUCLEOTIDE SEQUENCE [LARGE SCALE GENOMIC DNA]</scope>
    <source>
        <strain evidence="1 2">FTW29</strain>
    </source>
</reference>
<protein>
    <submittedName>
        <fullName evidence="1">VWA domain-containing protein</fullName>
    </submittedName>
</protein>
<keyword evidence="2" id="KW-1185">Reference proteome</keyword>
<gene>
    <name evidence="1" type="ORF">RPE78_13230</name>
</gene>
<dbReference type="PANTHER" id="PTHR39338:SF7">
    <property type="entry name" value="BLL6692 PROTEIN"/>
    <property type="match status" value="1"/>
</dbReference>